<comment type="caution">
    <text evidence="7">The sequence shown here is derived from an EMBL/GenBank/DDBJ whole genome shotgun (WGS) entry which is preliminary data.</text>
</comment>
<comment type="catalytic activity">
    <reaction evidence="5">
        <text>N(6)-[(R)-lipoyl]-L-lysyl-[glycine-cleavage complex H protein] + glycine + H(+) = N(6)-[(R)-S(8)-aminomethyldihydrolipoyl]-L-lysyl-[glycine-cleavage complex H protein] + CO2</text>
        <dbReference type="Rhea" id="RHEA:24304"/>
        <dbReference type="Rhea" id="RHEA-COMP:10494"/>
        <dbReference type="Rhea" id="RHEA-COMP:10495"/>
        <dbReference type="ChEBI" id="CHEBI:15378"/>
        <dbReference type="ChEBI" id="CHEBI:16526"/>
        <dbReference type="ChEBI" id="CHEBI:57305"/>
        <dbReference type="ChEBI" id="CHEBI:83099"/>
        <dbReference type="ChEBI" id="CHEBI:83143"/>
        <dbReference type="EC" id="1.4.4.2"/>
    </reaction>
</comment>
<dbReference type="Pfam" id="PF00266">
    <property type="entry name" value="Aminotran_5"/>
    <property type="match status" value="1"/>
</dbReference>
<keyword evidence="4" id="KW-0560">Oxidoreductase</keyword>
<dbReference type="InterPro" id="IPR015424">
    <property type="entry name" value="PyrdxlP-dep_Trfase"/>
</dbReference>
<evidence type="ECO:0000313" key="7">
    <source>
        <dbReference type="EMBL" id="PWS37322.1"/>
    </source>
</evidence>
<evidence type="ECO:0000256" key="5">
    <source>
        <dbReference type="ARBA" id="ARBA00049026"/>
    </source>
</evidence>
<name>A0A317FG28_9PROT</name>
<evidence type="ECO:0000256" key="3">
    <source>
        <dbReference type="ARBA" id="ARBA00022898"/>
    </source>
</evidence>
<dbReference type="NCBIfam" id="NF003346">
    <property type="entry name" value="PRK04366.1"/>
    <property type="match status" value="1"/>
</dbReference>
<dbReference type="PANTHER" id="PTHR11773:SF1">
    <property type="entry name" value="GLYCINE DEHYDROGENASE (DECARBOXYLATING), MITOCHONDRIAL"/>
    <property type="match status" value="1"/>
</dbReference>
<dbReference type="GO" id="GO:0005829">
    <property type="term" value="C:cytosol"/>
    <property type="evidence" value="ECO:0007669"/>
    <property type="project" value="TreeGrafter"/>
</dbReference>
<keyword evidence="8" id="KW-1185">Reference proteome</keyword>
<dbReference type="InterPro" id="IPR015421">
    <property type="entry name" value="PyrdxlP-dep_Trfase_major"/>
</dbReference>
<evidence type="ECO:0000313" key="8">
    <source>
        <dbReference type="Proteomes" id="UP000245765"/>
    </source>
</evidence>
<dbReference type="EMBL" id="QGNA01000002">
    <property type="protein sequence ID" value="PWS37322.1"/>
    <property type="molecule type" value="Genomic_DNA"/>
</dbReference>
<dbReference type="AlphaFoldDB" id="A0A317FG28"/>
<sequence>MSDVTPREYHQARWNEPVVMELGAPGRRGITFAAPDSAAAVGPAADLLPPAMRRKSAPVLPEMTEHDTLRHYVRLSQQVLGMVGISLFGTCTMKYNPRVNEALGLRPQMAEIHPLQDPSTLQGLLEIVWNFEQILKALSGMDRFTFQAAGGADAAYTHVCVTRGWLEATGQLGQRDEIVTSIQAHPCNPATAAAGGFKVITLPLEEGGYPSVEALKAAIGPRTAALMINNPDDMGIYNPHMKEWVRLVKEAGGLAFYDHANFNGVMGKIRARDLGFDACMFMLHKTFGGPKGGGGPATGAYGCTEELARFLPKPMVNRTASGFTLDVPENSVGKVREFMGNLHIVMRAYAWARGMGAEGINEASDISVLANNYMEKGLLAIRGVTKSHPDIGGPRMEMTRYSLGTLKEETGIGVGEVANRMTDYGVDAPWLAHEPWLFPEPFTPEAGELWSKEDIDTWVAVVRKVCEEAYANPDLVKSAPHNAAIAKVQGEGCEDPARWATTWRAYLRKHRGGAAQQAAE</sequence>
<dbReference type="Gene3D" id="6.20.440.10">
    <property type="match status" value="1"/>
</dbReference>
<dbReference type="InterPro" id="IPR000192">
    <property type="entry name" value="Aminotrans_V_dom"/>
</dbReference>
<proteinExistence type="predicted"/>
<dbReference type="GO" id="GO:0016594">
    <property type="term" value="F:glycine binding"/>
    <property type="evidence" value="ECO:0007669"/>
    <property type="project" value="TreeGrafter"/>
</dbReference>
<dbReference type="EC" id="1.4.4.2" evidence="2"/>
<dbReference type="Gene3D" id="3.90.1150.10">
    <property type="entry name" value="Aspartate Aminotransferase, domain 1"/>
    <property type="match status" value="1"/>
</dbReference>
<accession>A0A317FG28</accession>
<evidence type="ECO:0000256" key="1">
    <source>
        <dbReference type="ARBA" id="ARBA00003788"/>
    </source>
</evidence>
<dbReference type="GO" id="GO:0004375">
    <property type="term" value="F:glycine dehydrogenase (decarboxylating) activity"/>
    <property type="evidence" value="ECO:0007669"/>
    <property type="project" value="UniProtKB-EC"/>
</dbReference>
<dbReference type="GO" id="GO:0019464">
    <property type="term" value="P:glycine decarboxylation via glycine cleavage system"/>
    <property type="evidence" value="ECO:0007669"/>
    <property type="project" value="TreeGrafter"/>
</dbReference>
<dbReference type="PANTHER" id="PTHR11773">
    <property type="entry name" value="GLYCINE DEHYDROGENASE, DECARBOXYLATING"/>
    <property type="match status" value="1"/>
</dbReference>
<dbReference type="SUPFAM" id="SSF53383">
    <property type="entry name" value="PLP-dependent transferases"/>
    <property type="match status" value="1"/>
</dbReference>
<protein>
    <recommendedName>
        <fullName evidence="2">glycine dehydrogenase (aminomethyl-transferring)</fullName>
        <ecNumber evidence="2">1.4.4.2</ecNumber>
    </recommendedName>
</protein>
<dbReference type="GO" id="GO:0030170">
    <property type="term" value="F:pyridoxal phosphate binding"/>
    <property type="evidence" value="ECO:0007669"/>
    <property type="project" value="TreeGrafter"/>
</dbReference>
<reference evidence="8" key="1">
    <citation type="submission" date="2018-05" db="EMBL/GenBank/DDBJ databases">
        <authorList>
            <person name="Du Z."/>
            <person name="Wang X."/>
        </authorList>
    </citation>
    <scope>NUCLEOTIDE SEQUENCE [LARGE SCALE GENOMIC DNA]</scope>
    <source>
        <strain evidence="8">CQN31</strain>
    </source>
</reference>
<dbReference type="GO" id="GO:0005960">
    <property type="term" value="C:glycine cleavage complex"/>
    <property type="evidence" value="ECO:0007669"/>
    <property type="project" value="TreeGrafter"/>
</dbReference>
<dbReference type="InterPro" id="IPR020581">
    <property type="entry name" value="GDC_P"/>
</dbReference>
<dbReference type="Proteomes" id="UP000245765">
    <property type="component" value="Unassembled WGS sequence"/>
</dbReference>
<dbReference type="OrthoDB" id="9801272at2"/>
<dbReference type="InterPro" id="IPR015422">
    <property type="entry name" value="PyrdxlP-dep_Trfase_small"/>
</dbReference>
<organism evidence="7 8">
    <name type="scientific">Falsiroseomonas bella</name>
    <dbReference type="NCBI Taxonomy" id="2184016"/>
    <lineage>
        <taxon>Bacteria</taxon>
        <taxon>Pseudomonadati</taxon>
        <taxon>Pseudomonadota</taxon>
        <taxon>Alphaproteobacteria</taxon>
        <taxon>Acetobacterales</taxon>
        <taxon>Roseomonadaceae</taxon>
        <taxon>Falsiroseomonas</taxon>
    </lineage>
</organism>
<evidence type="ECO:0000259" key="6">
    <source>
        <dbReference type="Pfam" id="PF00266"/>
    </source>
</evidence>
<comment type="function">
    <text evidence="1">The glycine cleavage system catalyzes the degradation of glycine. The P protein binds the alpha-amino group of glycine through its pyridoxal phosphate cofactor; CO(2) is released and the remaining methylamine moiety is then transferred to the lipoamide cofactor of the H protein.</text>
</comment>
<dbReference type="RefSeq" id="WP_109870430.1">
    <property type="nucleotide sequence ID" value="NZ_QGNA01000002.1"/>
</dbReference>
<gene>
    <name evidence="7" type="ORF">DFH01_10765</name>
</gene>
<evidence type="ECO:0000256" key="4">
    <source>
        <dbReference type="ARBA" id="ARBA00023002"/>
    </source>
</evidence>
<keyword evidence="3" id="KW-0663">Pyridoxal phosphate</keyword>
<feature type="domain" description="Aminotransferase class V" evidence="6">
    <location>
        <begin position="166"/>
        <end position="292"/>
    </location>
</feature>
<dbReference type="Gene3D" id="3.40.640.10">
    <property type="entry name" value="Type I PLP-dependent aspartate aminotransferase-like (Major domain)"/>
    <property type="match status" value="1"/>
</dbReference>
<evidence type="ECO:0000256" key="2">
    <source>
        <dbReference type="ARBA" id="ARBA00012134"/>
    </source>
</evidence>